<evidence type="ECO:0000313" key="10">
    <source>
        <dbReference type="Proteomes" id="UP001595840"/>
    </source>
</evidence>
<feature type="transmembrane region" description="Helical" evidence="7">
    <location>
        <begin position="32"/>
        <end position="50"/>
    </location>
</feature>
<evidence type="ECO:0000313" key="9">
    <source>
        <dbReference type="EMBL" id="MFC4361866.1"/>
    </source>
</evidence>
<dbReference type="RefSeq" id="WP_290263948.1">
    <property type="nucleotide sequence ID" value="NZ_JAUFQG010000006.1"/>
</dbReference>
<dbReference type="PROSITE" id="PS50076">
    <property type="entry name" value="DNAJ_2"/>
    <property type="match status" value="1"/>
</dbReference>
<name>A0ABV8V1Y3_9GAMM</name>
<dbReference type="Proteomes" id="UP001595840">
    <property type="component" value="Unassembled WGS sequence"/>
</dbReference>
<dbReference type="Gene3D" id="1.10.287.110">
    <property type="entry name" value="DnaJ domain"/>
    <property type="match status" value="1"/>
</dbReference>
<dbReference type="InterPro" id="IPR036869">
    <property type="entry name" value="J_dom_sf"/>
</dbReference>
<keyword evidence="2 7" id="KW-0812">Transmembrane</keyword>
<proteinExistence type="inferred from homology"/>
<comment type="subcellular location">
    <subcellularLocation>
        <location evidence="1">Membrane</location>
        <topology evidence="1">Single-pass membrane protein</topology>
    </subcellularLocation>
</comment>
<evidence type="ECO:0000256" key="3">
    <source>
        <dbReference type="ARBA" id="ARBA00022989"/>
    </source>
</evidence>
<sequence length="235" mass="25989">MSRLIPLLLILLLAYLAYRKYQRLTPSEGKKWLWQLGVGAFLGLVLFALFTGRLNWLGAFIMGLLPFVKNIGALVLRGMALMGWWKKMQNAKPMDSSSLVLTLKDGVFDGDIRKGTRAGQKLSDLNAEQLAQLFEEFKHQDASAAALLQIYIKNRFGESWQGGPLNQQSPNGDLSIAEACALLGVEANADKKAIIAAHRKLIQKFHPDRGGNDYLAARLNTAKDLLLKHVNSSDA</sequence>
<keyword evidence="5" id="KW-0143">Chaperone</keyword>
<reference evidence="10" key="1">
    <citation type="journal article" date="2019" name="Int. J. Syst. Evol. Microbiol.">
        <title>The Global Catalogue of Microorganisms (GCM) 10K type strain sequencing project: providing services to taxonomists for standard genome sequencing and annotation.</title>
        <authorList>
            <consortium name="The Broad Institute Genomics Platform"/>
            <consortium name="The Broad Institute Genome Sequencing Center for Infectious Disease"/>
            <person name="Wu L."/>
            <person name="Ma J."/>
        </authorList>
    </citation>
    <scope>NUCLEOTIDE SEQUENCE [LARGE SCALE GENOMIC DNA]</scope>
    <source>
        <strain evidence="10">CECT 8570</strain>
    </source>
</reference>
<evidence type="ECO:0000256" key="5">
    <source>
        <dbReference type="ARBA" id="ARBA00023186"/>
    </source>
</evidence>
<keyword evidence="10" id="KW-1185">Reference proteome</keyword>
<keyword evidence="4 7" id="KW-0472">Membrane</keyword>
<evidence type="ECO:0000259" key="8">
    <source>
        <dbReference type="PROSITE" id="PS50076"/>
    </source>
</evidence>
<dbReference type="PANTHER" id="PTHR12763:SF28">
    <property type="entry name" value="GEO10507P1-RELATED"/>
    <property type="match status" value="1"/>
</dbReference>
<dbReference type="SUPFAM" id="SSF46565">
    <property type="entry name" value="Chaperone J-domain"/>
    <property type="match status" value="1"/>
</dbReference>
<gene>
    <name evidence="9" type="ORF">ACFOX3_06100</name>
</gene>
<accession>A0ABV8V1Y3</accession>
<dbReference type="CDD" id="cd06257">
    <property type="entry name" value="DnaJ"/>
    <property type="match status" value="1"/>
</dbReference>
<evidence type="ECO:0000256" key="7">
    <source>
        <dbReference type="SAM" id="Phobius"/>
    </source>
</evidence>
<protein>
    <recommendedName>
        <fullName evidence="8">J domain-containing protein</fullName>
    </recommendedName>
</protein>
<evidence type="ECO:0000256" key="1">
    <source>
        <dbReference type="ARBA" id="ARBA00004167"/>
    </source>
</evidence>
<evidence type="ECO:0000256" key="2">
    <source>
        <dbReference type="ARBA" id="ARBA00022692"/>
    </source>
</evidence>
<keyword evidence="3 7" id="KW-1133">Transmembrane helix</keyword>
<feature type="transmembrane region" description="Helical" evidence="7">
    <location>
        <begin position="57"/>
        <end position="85"/>
    </location>
</feature>
<comment type="similarity">
    <text evidence="6">Belongs to the TIM14 family.</text>
</comment>
<comment type="caution">
    <text evidence="9">The sequence shown here is derived from an EMBL/GenBank/DDBJ whole genome shotgun (WGS) entry which is preliminary data.</text>
</comment>
<dbReference type="InterPro" id="IPR001623">
    <property type="entry name" value="DnaJ_domain"/>
</dbReference>
<organism evidence="9 10">
    <name type="scientific">Simiduia curdlanivorans</name>
    <dbReference type="NCBI Taxonomy" id="1492769"/>
    <lineage>
        <taxon>Bacteria</taxon>
        <taxon>Pseudomonadati</taxon>
        <taxon>Pseudomonadota</taxon>
        <taxon>Gammaproteobacteria</taxon>
        <taxon>Cellvibrionales</taxon>
        <taxon>Cellvibrionaceae</taxon>
        <taxon>Simiduia</taxon>
    </lineage>
</organism>
<evidence type="ECO:0000256" key="6">
    <source>
        <dbReference type="ARBA" id="ARBA00038105"/>
    </source>
</evidence>
<dbReference type="EMBL" id="JBHSCX010000004">
    <property type="protein sequence ID" value="MFC4361866.1"/>
    <property type="molecule type" value="Genomic_DNA"/>
</dbReference>
<dbReference type="PANTHER" id="PTHR12763">
    <property type="match status" value="1"/>
</dbReference>
<feature type="domain" description="J" evidence="8">
    <location>
        <begin position="178"/>
        <end position="235"/>
    </location>
</feature>
<evidence type="ECO:0000256" key="4">
    <source>
        <dbReference type="ARBA" id="ARBA00023136"/>
    </source>
</evidence>
<dbReference type="SMART" id="SM00271">
    <property type="entry name" value="DnaJ"/>
    <property type="match status" value="1"/>
</dbReference>